<reference evidence="6 7" key="1">
    <citation type="submission" date="2019-05" db="EMBL/GenBank/DDBJ databases">
        <title>Verrucobacter flavum gen. nov., sp. nov. a new member of the family Verrucomicrobiaceae.</title>
        <authorList>
            <person name="Szuroczki S."/>
            <person name="Abbaszade G."/>
            <person name="Szabo A."/>
            <person name="Felfoldi T."/>
            <person name="Schumann P."/>
            <person name="Boka K."/>
            <person name="Keki Z."/>
            <person name="Toumi M."/>
            <person name="Toth E."/>
        </authorList>
    </citation>
    <scope>NUCLEOTIDE SEQUENCE [LARGE SCALE GENOMIC DNA]</scope>
    <source>
        <strain evidence="6 7">MG-N-17</strain>
    </source>
</reference>
<dbReference type="OrthoDB" id="183213at2"/>
<dbReference type="InterPro" id="IPR010982">
    <property type="entry name" value="Lambda_DNA-bd_dom_sf"/>
</dbReference>
<feature type="domain" description="HTH lacI-type" evidence="5">
    <location>
        <begin position="6"/>
        <end position="63"/>
    </location>
</feature>
<dbReference type="PROSITE" id="PS00356">
    <property type="entry name" value="HTH_LACI_1"/>
    <property type="match status" value="1"/>
</dbReference>
<evidence type="ECO:0000256" key="2">
    <source>
        <dbReference type="ARBA" id="ARBA00023015"/>
    </source>
</evidence>
<dbReference type="SUPFAM" id="SSF47413">
    <property type="entry name" value="lambda repressor-like DNA-binding domains"/>
    <property type="match status" value="1"/>
</dbReference>
<accession>A0A5R8KAN9</accession>
<keyword evidence="2" id="KW-0805">Transcription regulation</keyword>
<dbReference type="InterPro" id="IPR046335">
    <property type="entry name" value="LacI/GalR-like_sensor"/>
</dbReference>
<dbReference type="Pfam" id="PF13377">
    <property type="entry name" value="Peripla_BP_3"/>
    <property type="match status" value="1"/>
</dbReference>
<dbReference type="Pfam" id="PF00356">
    <property type="entry name" value="LacI"/>
    <property type="match status" value="1"/>
</dbReference>
<dbReference type="CDD" id="cd01392">
    <property type="entry name" value="HTH_LacI"/>
    <property type="match status" value="1"/>
</dbReference>
<evidence type="ECO:0000259" key="5">
    <source>
        <dbReference type="PROSITE" id="PS50932"/>
    </source>
</evidence>
<dbReference type="EMBL" id="VAUV01000014">
    <property type="protein sequence ID" value="TLD69373.1"/>
    <property type="molecule type" value="Genomic_DNA"/>
</dbReference>
<dbReference type="PANTHER" id="PTHR30146">
    <property type="entry name" value="LACI-RELATED TRANSCRIPTIONAL REPRESSOR"/>
    <property type="match status" value="1"/>
</dbReference>
<dbReference type="RefSeq" id="WP_138087790.1">
    <property type="nucleotide sequence ID" value="NZ_VAUV01000014.1"/>
</dbReference>
<evidence type="ECO:0000313" key="6">
    <source>
        <dbReference type="EMBL" id="TLD69373.1"/>
    </source>
</evidence>
<keyword evidence="7" id="KW-1185">Reference proteome</keyword>
<evidence type="ECO:0000256" key="3">
    <source>
        <dbReference type="ARBA" id="ARBA00023125"/>
    </source>
</evidence>
<dbReference type="GO" id="GO:0000976">
    <property type="term" value="F:transcription cis-regulatory region binding"/>
    <property type="evidence" value="ECO:0007669"/>
    <property type="project" value="TreeGrafter"/>
</dbReference>
<dbReference type="GO" id="GO:0003700">
    <property type="term" value="F:DNA-binding transcription factor activity"/>
    <property type="evidence" value="ECO:0007669"/>
    <property type="project" value="TreeGrafter"/>
</dbReference>
<dbReference type="Gene3D" id="3.40.50.2300">
    <property type="match status" value="2"/>
</dbReference>
<dbReference type="SUPFAM" id="SSF53822">
    <property type="entry name" value="Periplasmic binding protein-like I"/>
    <property type="match status" value="1"/>
</dbReference>
<dbReference type="SMART" id="SM00354">
    <property type="entry name" value="HTH_LACI"/>
    <property type="match status" value="1"/>
</dbReference>
<name>A0A5R8KAN9_9BACT</name>
<dbReference type="InterPro" id="IPR028082">
    <property type="entry name" value="Peripla_BP_I"/>
</dbReference>
<dbReference type="InterPro" id="IPR000843">
    <property type="entry name" value="HTH_LacI"/>
</dbReference>
<organism evidence="6 7">
    <name type="scientific">Phragmitibacter flavus</name>
    <dbReference type="NCBI Taxonomy" id="2576071"/>
    <lineage>
        <taxon>Bacteria</taxon>
        <taxon>Pseudomonadati</taxon>
        <taxon>Verrucomicrobiota</taxon>
        <taxon>Verrucomicrobiia</taxon>
        <taxon>Verrucomicrobiales</taxon>
        <taxon>Verrucomicrobiaceae</taxon>
        <taxon>Phragmitibacter</taxon>
    </lineage>
</organism>
<dbReference type="PROSITE" id="PS50932">
    <property type="entry name" value="HTH_LACI_2"/>
    <property type="match status" value="1"/>
</dbReference>
<dbReference type="PANTHER" id="PTHR30146:SF148">
    <property type="entry name" value="HTH-TYPE TRANSCRIPTIONAL REPRESSOR PURR-RELATED"/>
    <property type="match status" value="1"/>
</dbReference>
<keyword evidence="1" id="KW-0678">Repressor</keyword>
<comment type="caution">
    <text evidence="6">The sequence shown here is derived from an EMBL/GenBank/DDBJ whole genome shotgun (WGS) entry which is preliminary data.</text>
</comment>
<proteinExistence type="predicted"/>
<evidence type="ECO:0000313" key="7">
    <source>
        <dbReference type="Proteomes" id="UP000306196"/>
    </source>
</evidence>
<evidence type="ECO:0000256" key="4">
    <source>
        <dbReference type="ARBA" id="ARBA00023163"/>
    </source>
</evidence>
<keyword evidence="4" id="KW-0804">Transcription</keyword>
<dbReference type="Proteomes" id="UP000306196">
    <property type="component" value="Unassembled WGS sequence"/>
</dbReference>
<keyword evidence="3" id="KW-0238">DNA-binding</keyword>
<dbReference type="AlphaFoldDB" id="A0A5R8KAN9"/>
<sequence length="346" mass="39077">MSESAVSLHDIAKHAGVTAMTVSRVLRRLPGAGEETRRKVMESAEALGYAPNPDLTRAMQLVRSKKSRTNAAVIAVVREEIPGDDLLDGACHFMPMEFLQRSAESHGYRVEEFWLGRDGLTAGRLSGILHARGIEGIIVSPQSVSMPCSKLDFSKFASVTVGYALKEPSLHRSATNVVPGMKFVFDRLLERGYRRIGIAIAKWVDDRTQNIYSSSMLRFQYELPQAECVPMLNFAHNDIRHDEDLFCAWIREHRPEVIISYEQFVPQWLRKMGLRIPEDIGLVVHDWVPGMTGWAAINHRRDYIAEGAVDLLVMQMMRRERGVPTVPRQISIPPEWVEGESIKEKG</sequence>
<gene>
    <name evidence="6" type="ORF">FEM03_18570</name>
</gene>
<evidence type="ECO:0000256" key="1">
    <source>
        <dbReference type="ARBA" id="ARBA00022491"/>
    </source>
</evidence>
<protein>
    <submittedName>
        <fullName evidence="6">LacI family transcriptional regulator</fullName>
    </submittedName>
</protein>
<dbReference type="Gene3D" id="1.10.260.40">
    <property type="entry name" value="lambda repressor-like DNA-binding domains"/>
    <property type="match status" value="1"/>
</dbReference>